<evidence type="ECO:0000259" key="5">
    <source>
        <dbReference type="PROSITE" id="PS50937"/>
    </source>
</evidence>
<sequence length="278" mass="32041">MLKISEMAELANTTRRALIFYDQKNIFKPKYTASTGYRYYDYSQLYDLLFILGLRSLNLSLSEIKAIKSQSQTIQTSYLLNAQNKVTKKITEFVRIQQVLEKKLEKQASLDNEVLYKPVVRQRPPITFWCSRQAVNCTEAEVAQLFAEFYKQLDTLSIMDTTKAGCLTNLSIDRPHDYDGASFRIIKEVGSVKHKRMIPVLKKDAANYACVLVDNTTTGIHHGLELLQTFCHQQHLKTEDYLWQINSGEPLMENGFSKYIWLDFTILNSVDNTLISPN</sequence>
<dbReference type="PANTHER" id="PTHR30204">
    <property type="entry name" value="REDOX-CYCLING DRUG-SENSING TRANSCRIPTIONAL ACTIVATOR SOXR"/>
    <property type="match status" value="1"/>
</dbReference>
<keyword evidence="4" id="KW-0804">Transcription</keyword>
<evidence type="ECO:0000313" key="7">
    <source>
        <dbReference type="Proteomes" id="UP000051783"/>
    </source>
</evidence>
<dbReference type="PANTHER" id="PTHR30204:SF69">
    <property type="entry name" value="MERR-FAMILY TRANSCRIPTIONAL REGULATOR"/>
    <property type="match status" value="1"/>
</dbReference>
<dbReference type="SUPFAM" id="SSF46955">
    <property type="entry name" value="Putative DNA-binding domain"/>
    <property type="match status" value="1"/>
</dbReference>
<dbReference type="GO" id="GO:0003700">
    <property type="term" value="F:DNA-binding transcription factor activity"/>
    <property type="evidence" value="ECO:0007669"/>
    <property type="project" value="InterPro"/>
</dbReference>
<gene>
    <name evidence="6" type="ORF">IV64_GL000599</name>
</gene>
<dbReference type="InterPro" id="IPR009061">
    <property type="entry name" value="DNA-bd_dom_put_sf"/>
</dbReference>
<dbReference type="Gene3D" id="1.10.1660.10">
    <property type="match status" value="1"/>
</dbReference>
<name>A0A0R2M9Y3_9LACO</name>
<dbReference type="OrthoDB" id="9814833at2"/>
<reference evidence="6 7" key="1">
    <citation type="journal article" date="2015" name="Genome Announc.">
        <title>Expanding the biotechnology potential of lactobacilli through comparative genomics of 213 strains and associated genera.</title>
        <authorList>
            <person name="Sun Z."/>
            <person name="Harris H.M."/>
            <person name="McCann A."/>
            <person name="Guo C."/>
            <person name="Argimon S."/>
            <person name="Zhang W."/>
            <person name="Yang X."/>
            <person name="Jeffery I.B."/>
            <person name="Cooney J.C."/>
            <person name="Kagawa T.F."/>
            <person name="Liu W."/>
            <person name="Song Y."/>
            <person name="Salvetti E."/>
            <person name="Wrobel A."/>
            <person name="Rasinkangas P."/>
            <person name="Parkhill J."/>
            <person name="Rea M.C."/>
            <person name="O'Sullivan O."/>
            <person name="Ritari J."/>
            <person name="Douillard F.P."/>
            <person name="Paul Ross R."/>
            <person name="Yang R."/>
            <person name="Briner A.E."/>
            <person name="Felis G.E."/>
            <person name="de Vos W.M."/>
            <person name="Barrangou R."/>
            <person name="Klaenhammer T.R."/>
            <person name="Caufield P.W."/>
            <person name="Cui Y."/>
            <person name="Zhang H."/>
            <person name="O'Toole P.W."/>
        </authorList>
    </citation>
    <scope>NUCLEOTIDE SEQUENCE [LARGE SCALE GENOMIC DNA]</scope>
    <source>
        <strain evidence="6 7">LMG 26013</strain>
    </source>
</reference>
<keyword evidence="7" id="KW-1185">Reference proteome</keyword>
<dbReference type="InterPro" id="IPR000551">
    <property type="entry name" value="MerR-type_HTH_dom"/>
</dbReference>
<dbReference type="PATRIC" id="fig|942150.3.peg.613"/>
<dbReference type="SMART" id="SM00422">
    <property type="entry name" value="HTH_MERR"/>
    <property type="match status" value="1"/>
</dbReference>
<comment type="caution">
    <text evidence="6">The sequence shown here is derived from an EMBL/GenBank/DDBJ whole genome shotgun (WGS) entry which is preliminary data.</text>
</comment>
<evidence type="ECO:0000256" key="3">
    <source>
        <dbReference type="ARBA" id="ARBA00023125"/>
    </source>
</evidence>
<dbReference type="GO" id="GO:0003677">
    <property type="term" value="F:DNA binding"/>
    <property type="evidence" value="ECO:0007669"/>
    <property type="project" value="UniProtKB-KW"/>
</dbReference>
<dbReference type="Proteomes" id="UP000051783">
    <property type="component" value="Unassembled WGS sequence"/>
</dbReference>
<organism evidence="6 7">
    <name type="scientific">Lactiplantibacillus xiangfangensis</name>
    <dbReference type="NCBI Taxonomy" id="942150"/>
    <lineage>
        <taxon>Bacteria</taxon>
        <taxon>Bacillati</taxon>
        <taxon>Bacillota</taxon>
        <taxon>Bacilli</taxon>
        <taxon>Lactobacillales</taxon>
        <taxon>Lactobacillaceae</taxon>
        <taxon>Lactiplantibacillus</taxon>
    </lineage>
</organism>
<dbReference type="InterPro" id="IPR047057">
    <property type="entry name" value="MerR_fam"/>
</dbReference>
<dbReference type="AlphaFoldDB" id="A0A0R2M9Y3"/>
<dbReference type="STRING" id="942150.IV64_GL000599"/>
<keyword evidence="1" id="KW-0678">Repressor</keyword>
<feature type="domain" description="HTH merR-type" evidence="5">
    <location>
        <begin position="1"/>
        <end position="70"/>
    </location>
</feature>
<evidence type="ECO:0000256" key="4">
    <source>
        <dbReference type="ARBA" id="ARBA00023163"/>
    </source>
</evidence>
<dbReference type="Pfam" id="PF13411">
    <property type="entry name" value="MerR_1"/>
    <property type="match status" value="1"/>
</dbReference>
<keyword evidence="2" id="KW-0805">Transcription regulation</keyword>
<evidence type="ECO:0000256" key="1">
    <source>
        <dbReference type="ARBA" id="ARBA00022491"/>
    </source>
</evidence>
<evidence type="ECO:0000256" key="2">
    <source>
        <dbReference type="ARBA" id="ARBA00023015"/>
    </source>
</evidence>
<dbReference type="RefSeq" id="WP_057707100.1">
    <property type="nucleotide sequence ID" value="NZ_JQCL01000080.1"/>
</dbReference>
<evidence type="ECO:0000313" key="6">
    <source>
        <dbReference type="EMBL" id="KRO08509.1"/>
    </source>
</evidence>
<proteinExistence type="predicted"/>
<dbReference type="PROSITE" id="PS50937">
    <property type="entry name" value="HTH_MERR_2"/>
    <property type="match status" value="1"/>
</dbReference>
<keyword evidence="3" id="KW-0238">DNA-binding</keyword>
<accession>A0A0R2M9Y3</accession>
<protein>
    <submittedName>
        <fullName evidence="6">Transcriptional regulator</fullName>
    </submittedName>
</protein>
<dbReference type="EMBL" id="JQCL01000080">
    <property type="protein sequence ID" value="KRO08509.1"/>
    <property type="molecule type" value="Genomic_DNA"/>
</dbReference>